<feature type="transmembrane region" description="Helical" evidence="1">
    <location>
        <begin position="480"/>
        <end position="504"/>
    </location>
</feature>
<feature type="transmembrane region" description="Helical" evidence="1">
    <location>
        <begin position="983"/>
        <end position="1001"/>
    </location>
</feature>
<dbReference type="SUPFAM" id="SSF82866">
    <property type="entry name" value="Multidrug efflux transporter AcrB transmembrane domain"/>
    <property type="match status" value="2"/>
</dbReference>
<dbReference type="Gene3D" id="3.30.2090.10">
    <property type="entry name" value="Multidrug efflux transporter AcrB TolC docking domain, DN and DC subdomains"/>
    <property type="match status" value="2"/>
</dbReference>
<dbReference type="PRINTS" id="PR00702">
    <property type="entry name" value="ACRIFLAVINRP"/>
</dbReference>
<dbReference type="AlphaFoldDB" id="A0A3B1BYB4"/>
<feature type="transmembrane region" description="Helical" evidence="1">
    <location>
        <begin position="12"/>
        <end position="37"/>
    </location>
</feature>
<evidence type="ECO:0000313" key="2">
    <source>
        <dbReference type="EMBL" id="VAX16468.1"/>
    </source>
</evidence>
<dbReference type="GO" id="GO:0042910">
    <property type="term" value="F:xenobiotic transmembrane transporter activity"/>
    <property type="evidence" value="ECO:0007669"/>
    <property type="project" value="TreeGrafter"/>
</dbReference>
<proteinExistence type="predicted"/>
<evidence type="ECO:0000256" key="1">
    <source>
        <dbReference type="SAM" id="Phobius"/>
    </source>
</evidence>
<keyword evidence="1" id="KW-1133">Transmembrane helix</keyword>
<keyword evidence="1" id="KW-0812">Transmembrane</keyword>
<dbReference type="SUPFAM" id="SSF82714">
    <property type="entry name" value="Multidrug efflux transporter AcrB TolC docking domain, DN and DC subdomains"/>
    <property type="match status" value="2"/>
</dbReference>
<keyword evidence="1" id="KW-0472">Membrane</keyword>
<feature type="transmembrane region" description="Helical" evidence="1">
    <location>
        <begin position="403"/>
        <end position="427"/>
    </location>
</feature>
<dbReference type="Pfam" id="PF00873">
    <property type="entry name" value="ACR_tran"/>
    <property type="match status" value="1"/>
</dbReference>
<feature type="transmembrane region" description="Helical" evidence="1">
    <location>
        <begin position="544"/>
        <end position="564"/>
    </location>
</feature>
<dbReference type="InterPro" id="IPR027463">
    <property type="entry name" value="AcrB_DN_DC_subdom"/>
</dbReference>
<dbReference type="Gene3D" id="3.30.70.1440">
    <property type="entry name" value="Multidrug efflux transporter AcrB pore domain"/>
    <property type="match status" value="1"/>
</dbReference>
<feature type="transmembrane region" description="Helical" evidence="1">
    <location>
        <begin position="941"/>
        <end position="962"/>
    </location>
</feature>
<dbReference type="GO" id="GO:0005886">
    <property type="term" value="C:plasma membrane"/>
    <property type="evidence" value="ECO:0007669"/>
    <property type="project" value="TreeGrafter"/>
</dbReference>
<accession>A0A3B1BYB4</accession>
<dbReference type="Gene3D" id="3.30.70.1430">
    <property type="entry name" value="Multidrug efflux transporter AcrB pore domain"/>
    <property type="match status" value="2"/>
</dbReference>
<sequence>MKNVNLAGKIAGYFIDSQLTILTMAFALLAGVVALLVTPREENPQIVVPAANVFVKYPGANALEVEEHISKPLEALLWELPGVEEVHSVSADSLSIVFVRFYVGESKEDSLIRLYDKIMSNLDIKPETASQPIIKPVDVDDVPIVAVTLSSKTKGEGELRAIADDVLDYLRRIPGTANPHIKGGAKRQVNVTFDPEKLAQYGLSSVQIASAIQMSNSNLPVGDFAQAGLLNYVETGDFLRTAEDVAQVVVASNKSHLVFLGDIATIKDSYEEINSATTIGFGPASLEKDKSARPAVTVAIAKKQGLNAVTIAGKIVQKVDKLKANGVIPKGVAVHITRNDGEKADHAVNELILHLAISIVVVVALLFFSLGFREAMIVAIAIPLTLFITLGVGALAGQTINRITLFALILSLGLLVDDAIVVVENIYRHYKAGAKDRITAAILAVHEIGSPTVLATLTVIVAFVPLAFVTGMMGPYMAPIPFNVPVAMLVSLVVAFVVTPWASLRLIKVHDEKDDVPLEERPVYKRYRAIVYPLLASGKKRTRFLLVVVAVFAVTAAFPAMQIVNFRMLPKADANTFLVTIDLPNGTIYEKTNELAVKIGKFLATVPEVNDYETFVGISSVIDFNGLLRGGSFRNQEHLADVRVNLVDKSKRTRKSEDIVLAIRAKLYKIGAPYNANIKLVEDPPGPPVRSTLVAEIYGPDYKKQRELASDVEKIFAGTDRVTDIDSSVKQEINKYYLRVDKEKATYLGISTSDIVRELNMGVNGAVVSTMHVTDTKTPVGIFLRYPENYRSKPGDLSRMYIRSPSGSVVPLSELVEIIPGNVERPIYHKNLEPVVYVFGEMEDRGSIYAVIDMIMYLWENPLPDGYRIVWDGEWDLTWDVMRDLGTAMVVAVVLIYLILVGRFRSFMIPLVIMGAIPLSVIGIMPGFALIGAYLSATSMIGIIALSGIVVRNSIVLLEFILDKKNEGASIEDAIIEAGAIRFRPIMLTAAAAILGAAVIANDPVWSGLAWSLIFGMSASTALTLVVIPVLFFMSERKHWKTPSTV</sequence>
<dbReference type="InterPro" id="IPR001036">
    <property type="entry name" value="Acrflvin-R"/>
</dbReference>
<gene>
    <name evidence="2" type="ORF">MNBD_NITROSPINAE01-479</name>
</gene>
<feature type="transmembrane region" description="Helical" evidence="1">
    <location>
        <begin position="351"/>
        <end position="370"/>
    </location>
</feature>
<dbReference type="PANTHER" id="PTHR32063:SF16">
    <property type="entry name" value="CATION EFFLUX SYSTEM (ACRB_ACRD_ACRF FAMILY)"/>
    <property type="match status" value="1"/>
</dbReference>
<feature type="transmembrane region" description="Helical" evidence="1">
    <location>
        <begin position="377"/>
        <end position="397"/>
    </location>
</feature>
<dbReference type="Gene3D" id="3.30.70.1320">
    <property type="entry name" value="Multidrug efflux transporter AcrB pore domain like"/>
    <property type="match status" value="1"/>
</dbReference>
<feature type="transmembrane region" description="Helical" evidence="1">
    <location>
        <begin position="885"/>
        <end position="904"/>
    </location>
</feature>
<reference evidence="2" key="1">
    <citation type="submission" date="2018-06" db="EMBL/GenBank/DDBJ databases">
        <authorList>
            <person name="Zhirakovskaya E."/>
        </authorList>
    </citation>
    <scope>NUCLEOTIDE SEQUENCE</scope>
</reference>
<feature type="transmembrane region" description="Helical" evidence="1">
    <location>
        <begin position="911"/>
        <end position="935"/>
    </location>
</feature>
<feature type="transmembrane region" description="Helical" evidence="1">
    <location>
        <begin position="1013"/>
        <end position="1034"/>
    </location>
</feature>
<name>A0A3B1BYB4_9ZZZZ</name>
<feature type="transmembrane region" description="Helical" evidence="1">
    <location>
        <begin position="448"/>
        <end position="468"/>
    </location>
</feature>
<dbReference type="Gene3D" id="1.20.1640.10">
    <property type="entry name" value="Multidrug efflux transporter AcrB transmembrane domain"/>
    <property type="match status" value="2"/>
</dbReference>
<dbReference type="EMBL" id="UOGC01000028">
    <property type="protein sequence ID" value="VAX16468.1"/>
    <property type="molecule type" value="Genomic_DNA"/>
</dbReference>
<protein>
    <submittedName>
        <fullName evidence="2">Acriflavin resistance protein</fullName>
    </submittedName>
</protein>
<dbReference type="SUPFAM" id="SSF82693">
    <property type="entry name" value="Multidrug efflux transporter AcrB pore domain, PN1, PN2, PC1 and PC2 subdomains"/>
    <property type="match status" value="3"/>
</dbReference>
<organism evidence="2">
    <name type="scientific">hydrothermal vent metagenome</name>
    <dbReference type="NCBI Taxonomy" id="652676"/>
    <lineage>
        <taxon>unclassified sequences</taxon>
        <taxon>metagenomes</taxon>
        <taxon>ecological metagenomes</taxon>
    </lineage>
</organism>
<dbReference type="PANTHER" id="PTHR32063">
    <property type="match status" value="1"/>
</dbReference>